<evidence type="ECO:0000313" key="8">
    <source>
        <dbReference type="Proteomes" id="UP000469763"/>
    </source>
</evidence>
<feature type="transmembrane region" description="Helical" evidence="5">
    <location>
        <begin position="216"/>
        <end position="241"/>
    </location>
</feature>
<dbReference type="RefSeq" id="WP_152349392.1">
    <property type="nucleotide sequence ID" value="NZ_WBSN01000001.1"/>
</dbReference>
<feature type="domain" description="ABC-2 type transporter transmembrane" evidence="6">
    <location>
        <begin position="19"/>
        <end position="406"/>
    </location>
</feature>
<dbReference type="GO" id="GO:0140359">
    <property type="term" value="F:ABC-type transporter activity"/>
    <property type="evidence" value="ECO:0007669"/>
    <property type="project" value="InterPro"/>
</dbReference>
<comment type="caution">
    <text evidence="7">The sequence shown here is derived from an EMBL/GenBank/DDBJ whole genome shotgun (WGS) entry which is preliminary data.</text>
</comment>
<evidence type="ECO:0000313" key="7">
    <source>
        <dbReference type="EMBL" id="NEG77460.1"/>
    </source>
</evidence>
<sequence length="418" mass="43899">MWTTFLISLKVSLRNRTALFWMLLFPIVLATMFNGMLGGLSDGYETRPVPMVVVADANWNKAPVTRAFVDALAGKASDSEAIVETTGTTGATGQTLLTVTEADSPEDARKLLADGTAKGYLTADDGGRLAITLSRAAVSAIAAGSTSDPGLGVSVAALNTVTDLYNRADAVARRTLADNPQAALSRSFWNAVGSAGTPMTREVSLTNAKPDATARYFYALLAMNCLMAMSYAVGAVNATQANLSALGIRRTVAPLRRSSQLLAGFLACWLCSFAALLIALAYIRYVCGVGIGGHEPQAVLAVAVASFMANSAGTLLGAIPKLSADAKTALTSAISCALSLFTGLYGGFAMQLSDWIARNAPALGLINPAQQVVNLFYSLMYYDGYGPFVRTCVTLLAMSALFLAGGVALLRRQRYEHL</sequence>
<dbReference type="GO" id="GO:0016020">
    <property type="term" value="C:membrane"/>
    <property type="evidence" value="ECO:0007669"/>
    <property type="project" value="UniProtKB-SubCell"/>
</dbReference>
<dbReference type="AlphaFoldDB" id="A0A7K3TFP2"/>
<feature type="transmembrane region" description="Helical" evidence="5">
    <location>
        <begin position="388"/>
        <end position="410"/>
    </location>
</feature>
<dbReference type="Pfam" id="PF12698">
    <property type="entry name" value="ABC2_membrane_3"/>
    <property type="match status" value="1"/>
</dbReference>
<comment type="subcellular location">
    <subcellularLocation>
        <location evidence="1">Membrane</location>
        <topology evidence="1">Multi-pass membrane protein</topology>
    </subcellularLocation>
</comment>
<evidence type="ECO:0000256" key="2">
    <source>
        <dbReference type="ARBA" id="ARBA00022692"/>
    </source>
</evidence>
<evidence type="ECO:0000259" key="6">
    <source>
        <dbReference type="Pfam" id="PF12698"/>
    </source>
</evidence>
<feature type="transmembrane region" description="Helical" evidence="5">
    <location>
        <begin position="18"/>
        <end position="37"/>
    </location>
</feature>
<keyword evidence="4 5" id="KW-0472">Membrane</keyword>
<dbReference type="Proteomes" id="UP000469763">
    <property type="component" value="Unassembled WGS sequence"/>
</dbReference>
<evidence type="ECO:0000256" key="1">
    <source>
        <dbReference type="ARBA" id="ARBA00004141"/>
    </source>
</evidence>
<dbReference type="OrthoDB" id="3240057at2"/>
<name>A0A7K3TFP2_9BIFI</name>
<feature type="transmembrane region" description="Helical" evidence="5">
    <location>
        <begin position="331"/>
        <end position="350"/>
    </location>
</feature>
<dbReference type="EMBL" id="WHZY01000001">
    <property type="protein sequence ID" value="NEG77460.1"/>
    <property type="molecule type" value="Genomic_DNA"/>
</dbReference>
<evidence type="ECO:0000256" key="5">
    <source>
        <dbReference type="SAM" id="Phobius"/>
    </source>
</evidence>
<evidence type="ECO:0000256" key="3">
    <source>
        <dbReference type="ARBA" id="ARBA00022989"/>
    </source>
</evidence>
<dbReference type="InterPro" id="IPR013525">
    <property type="entry name" value="ABC2_TM"/>
</dbReference>
<feature type="transmembrane region" description="Helical" evidence="5">
    <location>
        <begin position="298"/>
        <end position="319"/>
    </location>
</feature>
<reference evidence="7 8" key="1">
    <citation type="submission" date="2019-10" db="EMBL/GenBank/DDBJ databases">
        <title>Bifidobacterium from non-human primates.</title>
        <authorList>
            <person name="Modesto M."/>
        </authorList>
    </citation>
    <scope>NUCLEOTIDE SEQUENCE [LARGE SCALE GENOMIC DNA]</scope>
    <source>
        <strain evidence="7 8">TREC</strain>
    </source>
</reference>
<organism evidence="7 8">
    <name type="scientific">Bifidobacterium avesanii</name>
    <dbReference type="NCBI Taxonomy" id="1798157"/>
    <lineage>
        <taxon>Bacteria</taxon>
        <taxon>Bacillati</taxon>
        <taxon>Actinomycetota</taxon>
        <taxon>Actinomycetes</taxon>
        <taxon>Bifidobacteriales</taxon>
        <taxon>Bifidobacteriaceae</taxon>
        <taxon>Bifidobacterium</taxon>
    </lineage>
</organism>
<keyword evidence="2 5" id="KW-0812">Transmembrane</keyword>
<protein>
    <submittedName>
        <fullName evidence="7">ABC transporter permease</fullName>
    </submittedName>
</protein>
<keyword evidence="8" id="KW-1185">Reference proteome</keyword>
<accession>A0A7K3TFP2</accession>
<gene>
    <name evidence="7" type="ORF">GFD22_00355</name>
</gene>
<keyword evidence="3 5" id="KW-1133">Transmembrane helix</keyword>
<evidence type="ECO:0000256" key="4">
    <source>
        <dbReference type="ARBA" id="ARBA00023136"/>
    </source>
</evidence>
<feature type="transmembrane region" description="Helical" evidence="5">
    <location>
        <begin position="261"/>
        <end position="286"/>
    </location>
</feature>
<proteinExistence type="predicted"/>